<protein>
    <submittedName>
        <fullName evidence="1">Uncharacterized protein</fullName>
    </submittedName>
</protein>
<keyword evidence="2" id="KW-1185">Reference proteome</keyword>
<evidence type="ECO:0000313" key="2">
    <source>
        <dbReference type="Proteomes" id="UP000276834"/>
    </source>
</evidence>
<dbReference type="EMBL" id="QUSF01000011">
    <property type="protein sequence ID" value="RLW05248.1"/>
    <property type="molecule type" value="Genomic_DNA"/>
</dbReference>
<reference evidence="1 2" key="1">
    <citation type="journal article" date="2018" name="Proc. R. Soc. B">
        <title>A non-coding region near Follistatin controls head colour polymorphism in the Gouldian finch.</title>
        <authorList>
            <person name="Toomey M.B."/>
            <person name="Marques C.I."/>
            <person name="Andrade P."/>
            <person name="Araujo P.M."/>
            <person name="Sabatino S."/>
            <person name="Gazda M.A."/>
            <person name="Afonso S."/>
            <person name="Lopes R.J."/>
            <person name="Corbo J.C."/>
            <person name="Carneiro M."/>
        </authorList>
    </citation>
    <scope>NUCLEOTIDE SEQUENCE [LARGE SCALE GENOMIC DNA]</scope>
    <source>
        <strain evidence="1">Red01</strain>
        <tissue evidence="1">Muscle</tissue>
    </source>
</reference>
<comment type="caution">
    <text evidence="1">The sequence shown here is derived from an EMBL/GenBank/DDBJ whole genome shotgun (WGS) entry which is preliminary data.</text>
</comment>
<evidence type="ECO:0000313" key="1">
    <source>
        <dbReference type="EMBL" id="RLW05248.1"/>
    </source>
</evidence>
<accession>A0A3L8SND1</accession>
<dbReference type="AlphaFoldDB" id="A0A3L8SND1"/>
<organism evidence="1 2">
    <name type="scientific">Chloebia gouldiae</name>
    <name type="common">Gouldian finch</name>
    <name type="synonym">Erythrura gouldiae</name>
    <dbReference type="NCBI Taxonomy" id="44316"/>
    <lineage>
        <taxon>Eukaryota</taxon>
        <taxon>Metazoa</taxon>
        <taxon>Chordata</taxon>
        <taxon>Craniata</taxon>
        <taxon>Vertebrata</taxon>
        <taxon>Euteleostomi</taxon>
        <taxon>Archelosauria</taxon>
        <taxon>Archosauria</taxon>
        <taxon>Dinosauria</taxon>
        <taxon>Saurischia</taxon>
        <taxon>Theropoda</taxon>
        <taxon>Coelurosauria</taxon>
        <taxon>Aves</taxon>
        <taxon>Neognathae</taxon>
        <taxon>Neoaves</taxon>
        <taxon>Telluraves</taxon>
        <taxon>Australaves</taxon>
        <taxon>Passeriformes</taxon>
        <taxon>Passeroidea</taxon>
        <taxon>Passeridae</taxon>
        <taxon>Chloebia</taxon>
    </lineage>
</organism>
<sequence length="94" mass="10628">MPCFRPTFWHTEEYQSDSLDHRQTSLLSPLEQVRHAGRKSFLKIRAGSYTVRAFSGSKHEALLTAFPSPSTTLVSSALYFQGVFSTLTFRLSRG</sequence>
<name>A0A3L8SND1_CHLGU</name>
<proteinExistence type="predicted"/>
<dbReference type="Proteomes" id="UP000276834">
    <property type="component" value="Unassembled WGS sequence"/>
</dbReference>
<gene>
    <name evidence="1" type="ORF">DV515_00005376</name>
</gene>